<keyword evidence="2" id="KW-0472">Membrane</keyword>
<keyword evidence="2" id="KW-1133">Transmembrane helix</keyword>
<name>A0A8H3F0C3_9LECA</name>
<feature type="region of interest" description="Disordered" evidence="1">
    <location>
        <begin position="1"/>
        <end position="75"/>
    </location>
</feature>
<evidence type="ECO:0000256" key="1">
    <source>
        <dbReference type="SAM" id="MobiDB-lite"/>
    </source>
</evidence>
<dbReference type="PANTHER" id="PTHR37846">
    <property type="entry name" value="YALI0B21296P"/>
    <property type="match status" value="1"/>
</dbReference>
<accession>A0A8H3F0C3</accession>
<feature type="transmembrane region" description="Helical" evidence="2">
    <location>
        <begin position="119"/>
        <end position="140"/>
    </location>
</feature>
<feature type="compositionally biased region" description="Low complexity" evidence="1">
    <location>
        <begin position="47"/>
        <end position="64"/>
    </location>
</feature>
<evidence type="ECO:0000259" key="3">
    <source>
        <dbReference type="Pfam" id="PF24841"/>
    </source>
</evidence>
<dbReference type="OrthoDB" id="5597489at2759"/>
<feature type="domain" description="DUF7719" evidence="3">
    <location>
        <begin position="149"/>
        <end position="217"/>
    </location>
</feature>
<feature type="compositionally biased region" description="Polar residues" evidence="1">
    <location>
        <begin position="66"/>
        <end position="75"/>
    </location>
</feature>
<proteinExistence type="predicted"/>
<evidence type="ECO:0000256" key="2">
    <source>
        <dbReference type="SAM" id="Phobius"/>
    </source>
</evidence>
<reference evidence="4" key="1">
    <citation type="submission" date="2021-03" db="EMBL/GenBank/DDBJ databases">
        <authorList>
            <person name="Tagirdzhanova G."/>
        </authorList>
    </citation>
    <scope>NUCLEOTIDE SEQUENCE</scope>
</reference>
<dbReference type="PANTHER" id="PTHR37846:SF1">
    <property type="entry name" value="DEACETYLASE-LIKE PROTEIN"/>
    <property type="match status" value="1"/>
</dbReference>
<dbReference type="AlphaFoldDB" id="A0A8H3F0C3"/>
<keyword evidence="2" id="KW-0812">Transmembrane</keyword>
<keyword evidence="5" id="KW-1185">Reference proteome</keyword>
<feature type="transmembrane region" description="Helical" evidence="2">
    <location>
        <begin position="87"/>
        <end position="107"/>
    </location>
</feature>
<dbReference type="Proteomes" id="UP000664203">
    <property type="component" value="Unassembled WGS sequence"/>
</dbReference>
<evidence type="ECO:0000313" key="4">
    <source>
        <dbReference type="EMBL" id="CAF9915972.1"/>
    </source>
</evidence>
<feature type="transmembrane region" description="Helical" evidence="2">
    <location>
        <begin position="147"/>
        <end position="166"/>
    </location>
</feature>
<comment type="caution">
    <text evidence="4">The sequence shown here is derived from an EMBL/GenBank/DDBJ whole genome shotgun (WGS) entry which is preliminary data.</text>
</comment>
<dbReference type="EMBL" id="CAJPDR010000086">
    <property type="protein sequence ID" value="CAF9915972.1"/>
    <property type="molecule type" value="Genomic_DNA"/>
</dbReference>
<sequence length="218" mass="24056">MSNRRERRAQARASAATQNDVPLQQPSRDVPTHKTLVDIASERQLLNTPSQSSPPSITTTRINPDGTLSTPGSDTDVLDTTTPYLDIALYTATLTMLHFTLTVLVHHQYATMPPSLASILYTSTVASPTPALLLVLVSILHPRSSQLLTQILFAFLSMVAGAWLVHASNEDPYMAVMKKAPPLGTLWVWTIVEMRWEWAVGCLGVVVSWGWWKGYSML</sequence>
<protein>
    <recommendedName>
        <fullName evidence="3">DUF7719 domain-containing protein</fullName>
    </recommendedName>
</protein>
<evidence type="ECO:0000313" key="5">
    <source>
        <dbReference type="Proteomes" id="UP000664203"/>
    </source>
</evidence>
<organism evidence="4 5">
    <name type="scientific">Alectoria fallacina</name>
    <dbReference type="NCBI Taxonomy" id="1903189"/>
    <lineage>
        <taxon>Eukaryota</taxon>
        <taxon>Fungi</taxon>
        <taxon>Dikarya</taxon>
        <taxon>Ascomycota</taxon>
        <taxon>Pezizomycotina</taxon>
        <taxon>Lecanoromycetes</taxon>
        <taxon>OSLEUM clade</taxon>
        <taxon>Lecanoromycetidae</taxon>
        <taxon>Lecanorales</taxon>
        <taxon>Lecanorineae</taxon>
        <taxon>Parmeliaceae</taxon>
        <taxon>Alectoria</taxon>
    </lineage>
</organism>
<feature type="transmembrane region" description="Helical" evidence="2">
    <location>
        <begin position="186"/>
        <end position="212"/>
    </location>
</feature>
<gene>
    <name evidence="4" type="ORF">ALECFALPRED_010411</name>
</gene>
<feature type="compositionally biased region" description="Polar residues" evidence="1">
    <location>
        <begin position="17"/>
        <end position="27"/>
    </location>
</feature>
<dbReference type="InterPro" id="IPR056136">
    <property type="entry name" value="DUF7719"/>
</dbReference>
<dbReference type="Pfam" id="PF24841">
    <property type="entry name" value="DUF7719"/>
    <property type="match status" value="1"/>
</dbReference>